<dbReference type="InterPro" id="IPR050765">
    <property type="entry name" value="Riboflavin_Biosynth_HTPR"/>
</dbReference>
<dbReference type="Pfam" id="PF01872">
    <property type="entry name" value="RibD_C"/>
    <property type="match status" value="1"/>
</dbReference>
<dbReference type="InterPro" id="IPR002734">
    <property type="entry name" value="RibDG_C"/>
</dbReference>
<dbReference type="Proteomes" id="UP001621714">
    <property type="component" value="Unassembled WGS sequence"/>
</dbReference>
<dbReference type="RefSeq" id="WP_405337593.1">
    <property type="nucleotide sequence ID" value="NZ_JBANFI010000002.1"/>
</dbReference>
<dbReference type="SUPFAM" id="SSF53597">
    <property type="entry name" value="Dihydrofolate reductase-like"/>
    <property type="match status" value="1"/>
</dbReference>
<dbReference type="PANTHER" id="PTHR38011:SF11">
    <property type="entry name" value="2,5-DIAMINO-6-RIBOSYLAMINO-4(3H)-PYRIMIDINONE 5'-PHOSPHATE REDUCTASE"/>
    <property type="match status" value="1"/>
</dbReference>
<dbReference type="PANTHER" id="PTHR38011">
    <property type="entry name" value="DIHYDROFOLATE REDUCTASE FAMILY PROTEIN (AFU_ORTHOLOGUE AFUA_8G06820)"/>
    <property type="match status" value="1"/>
</dbReference>
<proteinExistence type="predicted"/>
<organism evidence="2 3">
    <name type="scientific">Marinospirillum alkalitolerans</name>
    <dbReference type="NCBI Taxonomy" id="3123374"/>
    <lineage>
        <taxon>Bacteria</taxon>
        <taxon>Pseudomonadati</taxon>
        <taxon>Pseudomonadota</taxon>
        <taxon>Gammaproteobacteria</taxon>
        <taxon>Oceanospirillales</taxon>
        <taxon>Oceanospirillaceae</taxon>
        <taxon>Marinospirillum</taxon>
    </lineage>
</organism>
<protein>
    <submittedName>
        <fullName evidence="2">Dihydrofolate reductase family protein</fullName>
    </submittedName>
</protein>
<dbReference type="Gene3D" id="3.40.430.10">
    <property type="entry name" value="Dihydrofolate Reductase, subunit A"/>
    <property type="match status" value="1"/>
</dbReference>
<evidence type="ECO:0000259" key="1">
    <source>
        <dbReference type="Pfam" id="PF01872"/>
    </source>
</evidence>
<dbReference type="EMBL" id="JBANFI010000002">
    <property type="protein sequence ID" value="MFK7160254.1"/>
    <property type="molecule type" value="Genomic_DNA"/>
</dbReference>
<accession>A0ABW8PWG3</accession>
<dbReference type="InterPro" id="IPR024072">
    <property type="entry name" value="DHFR-like_dom_sf"/>
</dbReference>
<evidence type="ECO:0000313" key="2">
    <source>
        <dbReference type="EMBL" id="MFK7160254.1"/>
    </source>
</evidence>
<feature type="domain" description="Bacterial bifunctional deaminase-reductase C-terminal" evidence="1">
    <location>
        <begin position="7"/>
        <end position="173"/>
    </location>
</feature>
<keyword evidence="3" id="KW-1185">Reference proteome</keyword>
<name>A0ABW8PWG3_9GAMM</name>
<sequence length="182" mass="19705">MTIQCSVFIAASVDGYIATLDGGIEWLAKPEYNAAPLSGLTYEAFIASVDAIVMGRKTFEKVLSFDAWPYQAIQVVVLSNTDLFIPEQLAGAVQHESGRPSDIVARLASMGMQHLYIDGGVTIQGFLKEGLIDEFTITRIPVLLGDGLPLFGGVYPTQSLTLIEAVASGNGFVQERYKVENR</sequence>
<reference evidence="2 3" key="1">
    <citation type="submission" date="2024-02" db="EMBL/GenBank/DDBJ databases">
        <title>Marinospirillum sp. MEB 164 isolated from Lonar lake sediment.</title>
        <authorList>
            <person name="Joshi A."/>
            <person name="Thite S."/>
        </authorList>
    </citation>
    <scope>NUCLEOTIDE SEQUENCE [LARGE SCALE GENOMIC DNA]</scope>
    <source>
        <strain evidence="2 3">MEB164</strain>
    </source>
</reference>
<evidence type="ECO:0000313" key="3">
    <source>
        <dbReference type="Proteomes" id="UP001621714"/>
    </source>
</evidence>
<comment type="caution">
    <text evidence="2">The sequence shown here is derived from an EMBL/GenBank/DDBJ whole genome shotgun (WGS) entry which is preliminary data.</text>
</comment>
<gene>
    <name evidence="2" type="ORF">V6U78_04300</name>
</gene>